<dbReference type="EMBL" id="VANU01000005">
    <property type="protein sequence ID" value="TLP36938.1"/>
    <property type="molecule type" value="Genomic_DNA"/>
</dbReference>
<keyword evidence="3" id="KW-1185">Reference proteome</keyword>
<name>A0A5R8XZ38_9BACT</name>
<gene>
    <name evidence="2" type="ORF">FDK22_11890</name>
</gene>
<dbReference type="Pfam" id="PF03235">
    <property type="entry name" value="GmrSD_N"/>
    <property type="match status" value="1"/>
</dbReference>
<comment type="caution">
    <text evidence="2">The sequence shown here is derived from an EMBL/GenBank/DDBJ whole genome shotgun (WGS) entry which is preliminary data.</text>
</comment>
<dbReference type="Proteomes" id="UP000308901">
    <property type="component" value="Unassembled WGS sequence"/>
</dbReference>
<accession>A0A5R8XZ38</accession>
<evidence type="ECO:0000313" key="3">
    <source>
        <dbReference type="Proteomes" id="UP000308901"/>
    </source>
</evidence>
<sequence length="617" mass="73916">MKTDLFSANLVTLRTMFTNEYDPKDRAKTFYIPLYQRDYNWPIKNILKLFDDIYTLIEDNIGYEAYFLGGFVLSRESMEGENRTSMSLEIIDGQQRLMTLSLMISCIVQSLKYEKRKYDGKQDYVDNLVNELTNYLITKRFDDNFKVSKVLKIERSDKLKNIYENIVINLINERIIYSKYNEIKKMNDENRVFINNIQKLHRMFKSLSNDELLHFTIQLLDHTQVVITKTDSFETGYLVFEKLNDSGKLLNADDLLKNFLFQVTTQDENDQLKEKWNYFIKTIEEVTPKISPKLFLEYYLISIGYDYSSTSTGDIFKAYRKYFEENSNIELETLNKMIESIEIFKQLKESDYCEKTLNQIDFKLGYIPLLSFYNKNKEMFFDNYREILNYIFRFGYVFLLTEKIKPIKKIVTSICKKIHKKEHNFDLVFNEFKEEIDSLILAEKDIFSNQLLNNDRYRKEHFSKILFQMINIHSNYEMFNNDYTIERIMPIDYEEMNYKFEEIDNDILPKYANLIGNLAMYDFNKSISTKDFEKRLYEISIIDNVFINNLLNKNNKDIDLSNNLYQKELTNYNNSTWGKEVINKRTEVLTKIATELFINKKINIDNLYPKENESIQQ</sequence>
<feature type="domain" description="GmrSD restriction endonucleases N-terminal" evidence="1">
    <location>
        <begin position="27"/>
        <end position="261"/>
    </location>
</feature>
<protein>
    <submittedName>
        <fullName evidence="2">DUF262 domain-containing protein</fullName>
    </submittedName>
</protein>
<dbReference type="InterPro" id="IPR004919">
    <property type="entry name" value="GmrSD_N"/>
</dbReference>
<reference evidence="2 3" key="1">
    <citation type="submission" date="2019-05" db="EMBL/GenBank/DDBJ databases">
        <title>Arcobacter sp. nov., isolated from sea sediment.</title>
        <authorList>
            <person name="Kim W."/>
        </authorList>
    </citation>
    <scope>NUCLEOTIDE SEQUENCE [LARGE SCALE GENOMIC DNA]</scope>
    <source>
        <strain evidence="2 3">CAU 1517</strain>
    </source>
</reference>
<evidence type="ECO:0000313" key="2">
    <source>
        <dbReference type="EMBL" id="TLP36938.1"/>
    </source>
</evidence>
<evidence type="ECO:0000259" key="1">
    <source>
        <dbReference type="Pfam" id="PF03235"/>
    </source>
</evidence>
<organism evidence="2 3">
    <name type="scientific">Arcobacter arenosus</name>
    <dbReference type="NCBI Taxonomy" id="2576037"/>
    <lineage>
        <taxon>Bacteria</taxon>
        <taxon>Pseudomonadati</taxon>
        <taxon>Campylobacterota</taxon>
        <taxon>Epsilonproteobacteria</taxon>
        <taxon>Campylobacterales</taxon>
        <taxon>Arcobacteraceae</taxon>
        <taxon>Arcobacter</taxon>
    </lineage>
</organism>
<dbReference type="OrthoDB" id="9798761at2"/>
<proteinExistence type="predicted"/>
<dbReference type="AlphaFoldDB" id="A0A5R8XZ38"/>
<dbReference type="RefSeq" id="WP_138153192.1">
    <property type="nucleotide sequence ID" value="NZ_VANU01000005.1"/>
</dbReference>
<dbReference type="PANTHER" id="PTHR35149">
    <property type="entry name" value="SLL5132 PROTEIN"/>
    <property type="match status" value="1"/>
</dbReference>
<dbReference type="PANTHER" id="PTHR35149:SF1">
    <property type="entry name" value="DUF5655 DOMAIN-CONTAINING PROTEIN"/>
    <property type="match status" value="1"/>
</dbReference>